<gene>
    <name evidence="2" type="ORF">DB31_3914</name>
</gene>
<dbReference type="PATRIC" id="fig|394096.3.peg.7649"/>
<organism evidence="2 3">
    <name type="scientific">Hyalangium minutum</name>
    <dbReference type="NCBI Taxonomy" id="394096"/>
    <lineage>
        <taxon>Bacteria</taxon>
        <taxon>Pseudomonadati</taxon>
        <taxon>Myxococcota</taxon>
        <taxon>Myxococcia</taxon>
        <taxon>Myxococcales</taxon>
        <taxon>Cystobacterineae</taxon>
        <taxon>Archangiaceae</taxon>
        <taxon>Hyalangium</taxon>
    </lineage>
</organism>
<feature type="compositionally biased region" description="Low complexity" evidence="1">
    <location>
        <begin position="49"/>
        <end position="80"/>
    </location>
</feature>
<protein>
    <submittedName>
        <fullName evidence="2">Uncharacterized protein</fullName>
    </submittedName>
</protein>
<reference evidence="2 3" key="1">
    <citation type="submission" date="2014-04" db="EMBL/GenBank/DDBJ databases">
        <title>Genome assembly of Hyalangium minutum DSM 14724.</title>
        <authorList>
            <person name="Sharma G."/>
            <person name="Subramanian S."/>
        </authorList>
    </citation>
    <scope>NUCLEOTIDE SEQUENCE [LARGE SCALE GENOMIC DNA]</scope>
    <source>
        <strain evidence="2 3">DSM 14724</strain>
    </source>
</reference>
<sequence length="404" mass="44046">MTSASSSSPPSGTSSRRKPLLVAGAGLAALLAGVALIGRGGSQERPAETEPAAAAQQAQAKQDPARKTGTPGPAAPLAPGEEAKAPRFTSTLCWQELERFNEGVTIHNFREWAAPLLNSRDGLVRDFLQERLTELIGKNPANAIEVLEWSRDAQGKSFKVYLTAVRDSEAVHQPQVATRLMDMGLDNTLPAERRAGLISALDTQKRLAPAALDKLTTLANDPASVDAGWAAARTIARVMKREFKQNASITPYMDKLLTIGAQSPDEQVRYLGQMMPMHAAPLLDATETERFAKILVGEGNEDGRDAAAHNLSLSLDKGKVLDLFAKTFETEQSLCVKWALFRFSARTAGKRALPVMANMVAMDPRFQAIYQDFERIYASGTLDFVRLYNSLPNQDPFNCLDRHE</sequence>
<accession>A0A085W537</accession>
<proteinExistence type="predicted"/>
<dbReference type="RefSeq" id="WP_044197129.1">
    <property type="nucleotide sequence ID" value="NZ_JMCB01000020.1"/>
</dbReference>
<evidence type="ECO:0000313" key="3">
    <source>
        <dbReference type="Proteomes" id="UP000028725"/>
    </source>
</evidence>
<keyword evidence="3" id="KW-1185">Reference proteome</keyword>
<comment type="caution">
    <text evidence="2">The sequence shown here is derived from an EMBL/GenBank/DDBJ whole genome shotgun (WGS) entry which is preliminary data.</text>
</comment>
<dbReference type="STRING" id="394096.DB31_3914"/>
<dbReference type="EMBL" id="JMCB01000020">
    <property type="protein sequence ID" value="KFE62800.1"/>
    <property type="molecule type" value="Genomic_DNA"/>
</dbReference>
<name>A0A085W537_9BACT</name>
<evidence type="ECO:0000313" key="2">
    <source>
        <dbReference type="EMBL" id="KFE62800.1"/>
    </source>
</evidence>
<feature type="region of interest" description="Disordered" evidence="1">
    <location>
        <begin position="41"/>
        <end position="85"/>
    </location>
</feature>
<dbReference type="OrthoDB" id="5503686at2"/>
<evidence type="ECO:0000256" key="1">
    <source>
        <dbReference type="SAM" id="MobiDB-lite"/>
    </source>
</evidence>
<dbReference type="AlphaFoldDB" id="A0A085W537"/>
<dbReference type="Proteomes" id="UP000028725">
    <property type="component" value="Unassembled WGS sequence"/>
</dbReference>